<dbReference type="Proteomes" id="UP000499080">
    <property type="component" value="Unassembled WGS sequence"/>
</dbReference>
<dbReference type="EMBL" id="BGPR01000995">
    <property type="protein sequence ID" value="GBM42408.1"/>
    <property type="molecule type" value="Genomic_DNA"/>
</dbReference>
<protein>
    <submittedName>
        <fullName evidence="1">Uncharacterized protein</fullName>
    </submittedName>
</protein>
<evidence type="ECO:0000313" key="1">
    <source>
        <dbReference type="EMBL" id="GBM42408.1"/>
    </source>
</evidence>
<reference evidence="1 2" key="1">
    <citation type="journal article" date="2019" name="Sci. Rep.">
        <title>Orb-weaving spider Araneus ventricosus genome elucidates the spidroin gene catalogue.</title>
        <authorList>
            <person name="Kono N."/>
            <person name="Nakamura H."/>
            <person name="Ohtoshi R."/>
            <person name="Moran D.A.P."/>
            <person name="Shinohara A."/>
            <person name="Yoshida Y."/>
            <person name="Fujiwara M."/>
            <person name="Mori M."/>
            <person name="Tomita M."/>
            <person name="Arakawa K."/>
        </authorList>
    </citation>
    <scope>NUCLEOTIDE SEQUENCE [LARGE SCALE GENOMIC DNA]</scope>
</reference>
<organism evidence="1 2">
    <name type="scientific">Araneus ventricosus</name>
    <name type="common">Orbweaver spider</name>
    <name type="synonym">Epeira ventricosa</name>
    <dbReference type="NCBI Taxonomy" id="182803"/>
    <lineage>
        <taxon>Eukaryota</taxon>
        <taxon>Metazoa</taxon>
        <taxon>Ecdysozoa</taxon>
        <taxon>Arthropoda</taxon>
        <taxon>Chelicerata</taxon>
        <taxon>Arachnida</taxon>
        <taxon>Araneae</taxon>
        <taxon>Araneomorphae</taxon>
        <taxon>Entelegynae</taxon>
        <taxon>Araneoidea</taxon>
        <taxon>Araneidae</taxon>
        <taxon>Araneus</taxon>
    </lineage>
</organism>
<evidence type="ECO:0000313" key="2">
    <source>
        <dbReference type="Proteomes" id="UP000499080"/>
    </source>
</evidence>
<sequence>MASRIDAPRNSAAEIRQRMCQVCGESFLSDDVVREWCKKCKDGRTEVHDEEEQRRKSATIEDLFQRASSSCLKSISGTCSPDIATSDFHLALVLTI</sequence>
<comment type="caution">
    <text evidence="1">The sequence shown here is derived from an EMBL/GenBank/DDBJ whole genome shotgun (WGS) entry which is preliminary data.</text>
</comment>
<dbReference type="AlphaFoldDB" id="A0A4Y2FPJ3"/>
<dbReference type="Gene3D" id="1.10.10.1450">
    <property type="match status" value="1"/>
</dbReference>
<keyword evidence="2" id="KW-1185">Reference proteome</keyword>
<dbReference type="OrthoDB" id="616263at2759"/>
<accession>A0A4Y2FPJ3</accession>
<gene>
    <name evidence="1" type="ORF">AVEN_138759_1</name>
</gene>
<proteinExistence type="predicted"/>
<name>A0A4Y2FPJ3_ARAVE</name>